<proteinExistence type="predicted"/>
<keyword evidence="3" id="KW-1185">Reference proteome</keyword>
<comment type="caution">
    <text evidence="2">The sequence shown here is derived from an EMBL/GenBank/DDBJ whole genome shotgun (WGS) entry which is preliminary data.</text>
</comment>
<gene>
    <name evidence="2" type="ORF">CPUR_02869</name>
</gene>
<sequence length="225" mass="25141">MPDSMINETLEVGLRIWVWSLVVKKLHLFSGYLEKQKAIFNSVKKLCEIFPDDLQAFPRLITVIENGELIEPISSEKALEMFMFAYIQGPGRRILSKLRSANKDDTVCDIFGDMKVIYYPRNLDDRIDAVKKLPVSTETSPAGIPEAATPSTEPQESVLGPAPPKDKIKVWDDTFRPDGLYVCTKLGVGSGRNVVLFPYEVKRMSALPWPLGALCQTSAHAARTI</sequence>
<dbReference type="EMBL" id="CAGA01000012">
    <property type="protein sequence ID" value="CCE29178.1"/>
    <property type="molecule type" value="Genomic_DNA"/>
</dbReference>
<feature type="region of interest" description="Disordered" evidence="1">
    <location>
        <begin position="137"/>
        <end position="163"/>
    </location>
</feature>
<dbReference type="AlphaFoldDB" id="M1W8E0"/>
<dbReference type="HOGENOM" id="CLU_1229817_0_0_1"/>
<reference evidence="2 3" key="1">
    <citation type="journal article" date="2013" name="PLoS Genet.">
        <title>Plant-symbiotic fungi as chemical engineers: Multi-genome analysis of the Clavicipitaceae reveals dynamics of alkaloid loci.</title>
        <authorList>
            <person name="Schardl C.L."/>
            <person name="Young C.A."/>
            <person name="Hesse U."/>
            <person name="Amyotte S.G."/>
            <person name="Andreeva K."/>
            <person name="Calie P.J."/>
            <person name="Fleetwood D.J."/>
            <person name="Haws D.C."/>
            <person name="Moore N."/>
            <person name="Oeser B."/>
            <person name="Panaccione D.G."/>
            <person name="Schweri K.K."/>
            <person name="Voisey C.R."/>
            <person name="Farman M.L."/>
            <person name="Jaromczyk J.W."/>
            <person name="Roe B.A."/>
            <person name="O'Sullivan D.M."/>
            <person name="Scott B."/>
            <person name="Tudzynski P."/>
            <person name="An Z."/>
            <person name="Arnaoudova E.G."/>
            <person name="Bullock C.T."/>
            <person name="Charlton N.D."/>
            <person name="Chen L."/>
            <person name="Cox M."/>
            <person name="Dinkins R.D."/>
            <person name="Florea S."/>
            <person name="Glenn A.E."/>
            <person name="Gordon A."/>
            <person name="Gueldener U."/>
            <person name="Harris D.R."/>
            <person name="Hollin W."/>
            <person name="Jaromczyk J."/>
            <person name="Johnson R.D."/>
            <person name="Khan A.K."/>
            <person name="Leistner E."/>
            <person name="Leuchtmann A."/>
            <person name="Li C."/>
            <person name="Liu J."/>
            <person name="Liu J."/>
            <person name="Liu M."/>
            <person name="Mace W."/>
            <person name="Machado C."/>
            <person name="Nagabhyru P."/>
            <person name="Pan J."/>
            <person name="Schmid J."/>
            <person name="Sugawara K."/>
            <person name="Steiner U."/>
            <person name="Takach J.E."/>
            <person name="Tanaka E."/>
            <person name="Webb J.S."/>
            <person name="Wilson E.V."/>
            <person name="Wiseman J.L."/>
            <person name="Yoshida R."/>
            <person name="Zeng Z."/>
        </authorList>
    </citation>
    <scope>NUCLEOTIDE SEQUENCE [LARGE SCALE GENOMIC DNA]</scope>
    <source>
        <strain evidence="2 3">20.1</strain>
    </source>
</reference>
<evidence type="ECO:0000313" key="2">
    <source>
        <dbReference type="EMBL" id="CCE29178.1"/>
    </source>
</evidence>
<organism evidence="2 3">
    <name type="scientific">Claviceps purpurea (strain 20.1)</name>
    <name type="common">Ergot fungus</name>
    <name type="synonym">Sphacelia segetum</name>
    <dbReference type="NCBI Taxonomy" id="1111077"/>
    <lineage>
        <taxon>Eukaryota</taxon>
        <taxon>Fungi</taxon>
        <taxon>Dikarya</taxon>
        <taxon>Ascomycota</taxon>
        <taxon>Pezizomycotina</taxon>
        <taxon>Sordariomycetes</taxon>
        <taxon>Hypocreomycetidae</taxon>
        <taxon>Hypocreales</taxon>
        <taxon>Clavicipitaceae</taxon>
        <taxon>Claviceps</taxon>
    </lineage>
</organism>
<dbReference type="OrthoDB" id="411394at2759"/>
<name>M1W8E0_CLAP2</name>
<accession>M1W8E0</accession>
<evidence type="ECO:0000256" key="1">
    <source>
        <dbReference type="SAM" id="MobiDB-lite"/>
    </source>
</evidence>
<evidence type="ECO:0000313" key="3">
    <source>
        <dbReference type="Proteomes" id="UP000016801"/>
    </source>
</evidence>
<dbReference type="Proteomes" id="UP000016801">
    <property type="component" value="Unassembled WGS sequence"/>
</dbReference>
<protein>
    <submittedName>
        <fullName evidence="2">Uncharacterized protein</fullName>
    </submittedName>
</protein>
<dbReference type="PhylomeDB" id="M1W8E0"/>
<dbReference type="VEuPathDB" id="FungiDB:CPUR_02869"/>